<dbReference type="InParanoid" id="A0A165J4U1"/>
<dbReference type="EMBL" id="KV423923">
    <property type="protein sequence ID" value="KZT61374.1"/>
    <property type="molecule type" value="Genomic_DNA"/>
</dbReference>
<dbReference type="AlphaFoldDB" id="A0A165J4U1"/>
<evidence type="ECO:0000313" key="2">
    <source>
        <dbReference type="EMBL" id="KZT61374.1"/>
    </source>
</evidence>
<feature type="region of interest" description="Disordered" evidence="1">
    <location>
        <begin position="1"/>
        <end position="70"/>
    </location>
</feature>
<protein>
    <submittedName>
        <fullName evidence="2">Uncharacterized protein</fullName>
    </submittedName>
</protein>
<organism evidence="2 3">
    <name type="scientific">Calocera cornea HHB12733</name>
    <dbReference type="NCBI Taxonomy" id="1353952"/>
    <lineage>
        <taxon>Eukaryota</taxon>
        <taxon>Fungi</taxon>
        <taxon>Dikarya</taxon>
        <taxon>Basidiomycota</taxon>
        <taxon>Agaricomycotina</taxon>
        <taxon>Dacrymycetes</taxon>
        <taxon>Dacrymycetales</taxon>
        <taxon>Dacrymycetaceae</taxon>
        <taxon>Calocera</taxon>
    </lineage>
</organism>
<reference evidence="2 3" key="1">
    <citation type="journal article" date="2016" name="Mol. Biol. Evol.">
        <title>Comparative Genomics of Early-Diverging Mushroom-Forming Fungi Provides Insights into the Origins of Lignocellulose Decay Capabilities.</title>
        <authorList>
            <person name="Nagy L.G."/>
            <person name="Riley R."/>
            <person name="Tritt A."/>
            <person name="Adam C."/>
            <person name="Daum C."/>
            <person name="Floudas D."/>
            <person name="Sun H."/>
            <person name="Yadav J.S."/>
            <person name="Pangilinan J."/>
            <person name="Larsson K.H."/>
            <person name="Matsuura K."/>
            <person name="Barry K."/>
            <person name="Labutti K."/>
            <person name="Kuo R."/>
            <person name="Ohm R.A."/>
            <person name="Bhattacharya S.S."/>
            <person name="Shirouzu T."/>
            <person name="Yoshinaga Y."/>
            <person name="Martin F.M."/>
            <person name="Grigoriev I.V."/>
            <person name="Hibbett D.S."/>
        </authorList>
    </citation>
    <scope>NUCLEOTIDE SEQUENCE [LARGE SCALE GENOMIC DNA]</scope>
    <source>
        <strain evidence="2 3">HHB12733</strain>
    </source>
</reference>
<accession>A0A165J4U1</accession>
<sequence length="155" mass="16850">MSLGVSVSERRGGGGRVVRGSEAKPTHSTPRSRPSRTADPRLIRPDALCATPSPQPSRHIQNGIIPHHHRVPSVDTASSVRPVVPFPAALPHNSIAFPRTLPRATTKTHDPFVFSTAAPIPRHCPLTEFLSFRTWPAHQQASISSVRHPISPNAR</sequence>
<proteinExistence type="predicted"/>
<evidence type="ECO:0000313" key="3">
    <source>
        <dbReference type="Proteomes" id="UP000076842"/>
    </source>
</evidence>
<evidence type="ECO:0000256" key="1">
    <source>
        <dbReference type="SAM" id="MobiDB-lite"/>
    </source>
</evidence>
<gene>
    <name evidence="2" type="ORF">CALCODRAFT_8645</name>
</gene>
<keyword evidence="3" id="KW-1185">Reference proteome</keyword>
<dbReference type="Proteomes" id="UP000076842">
    <property type="component" value="Unassembled WGS sequence"/>
</dbReference>
<name>A0A165J4U1_9BASI</name>